<reference evidence="2 3" key="1">
    <citation type="journal article" date="2010" name="Microbiol. Resour. Announc.">
        <title>Comparative genomics of the bacterial genus Listeria: Genome evolution is characterized by limited gene acquisition and limited gene loss.</title>
        <authorList>
            <person name="den Bakker H.C."/>
            <person name="Cummings C.A."/>
            <person name="Ferreira V."/>
            <person name="Vatta P."/>
            <person name="Orsi R.H."/>
            <person name="Degoricija L."/>
            <person name="Barker M."/>
            <person name="Petrauskene O."/>
            <person name="Furtado M.R."/>
            <person name="Wiedmann M."/>
        </authorList>
    </citation>
    <scope>NUCLEOTIDE SEQUENCE [LARGE SCALE GENOMIC DNA]</scope>
    <source>
        <strain evidence="2 3">FSL S4-120</strain>
    </source>
</reference>
<feature type="compositionally biased region" description="Polar residues" evidence="1">
    <location>
        <begin position="1"/>
        <end position="14"/>
    </location>
</feature>
<organism evidence="2 3">
    <name type="scientific">Listeria marthii FSL S4-120</name>
    <dbReference type="NCBI Taxonomy" id="702457"/>
    <lineage>
        <taxon>Bacteria</taxon>
        <taxon>Bacillati</taxon>
        <taxon>Bacillota</taxon>
        <taxon>Bacilli</taxon>
        <taxon>Bacillales</taxon>
        <taxon>Listeriaceae</taxon>
        <taxon>Listeria</taxon>
    </lineage>
</organism>
<gene>
    <name evidence="2" type="ORF">NT05LM_3172</name>
</gene>
<proteinExistence type="predicted"/>
<evidence type="ECO:0000313" key="2">
    <source>
        <dbReference type="EMBL" id="EFR86486.1"/>
    </source>
</evidence>
<dbReference type="Proteomes" id="UP000003412">
    <property type="component" value="Chromosome"/>
</dbReference>
<feature type="region of interest" description="Disordered" evidence="1">
    <location>
        <begin position="1"/>
        <end position="39"/>
    </location>
</feature>
<accession>A0ABP2JWY5</accession>
<protein>
    <submittedName>
        <fullName evidence="2">Uncharacterized protein</fullName>
    </submittedName>
</protein>
<name>A0ABP2JWY5_9LIST</name>
<keyword evidence="3" id="KW-1185">Reference proteome</keyword>
<comment type="caution">
    <text evidence="2">The sequence shown here is derived from an EMBL/GenBank/DDBJ whole genome shotgun (WGS) entry which is preliminary data.</text>
</comment>
<sequence length="39" mass="4042">MLNLSQPKIQSPMNVDSIKNASNASIASGAPNTSPTNLE</sequence>
<evidence type="ECO:0000313" key="3">
    <source>
        <dbReference type="Proteomes" id="UP000003412"/>
    </source>
</evidence>
<evidence type="ECO:0000256" key="1">
    <source>
        <dbReference type="SAM" id="MobiDB-lite"/>
    </source>
</evidence>
<feature type="compositionally biased region" description="Low complexity" evidence="1">
    <location>
        <begin position="17"/>
        <end position="30"/>
    </location>
</feature>
<dbReference type="EMBL" id="ADXF01001089">
    <property type="protein sequence ID" value="EFR86486.1"/>
    <property type="molecule type" value="Genomic_DNA"/>
</dbReference>